<gene>
    <name evidence="12" type="primary">folD</name>
    <name evidence="15" type="ORF">FY536_01565</name>
</gene>
<keyword evidence="5 12" id="KW-0658">Purine biosynthesis</keyword>
<keyword evidence="11 12" id="KW-0511">Multifunctional enzyme</keyword>
<evidence type="ECO:0000256" key="5">
    <source>
        <dbReference type="ARBA" id="ARBA00022755"/>
    </source>
</evidence>
<dbReference type="SUPFAM" id="SSF53223">
    <property type="entry name" value="Aminoacid dehydrogenase-like, N-terminal domain"/>
    <property type="match status" value="1"/>
</dbReference>
<dbReference type="InterPro" id="IPR036291">
    <property type="entry name" value="NAD(P)-bd_dom_sf"/>
</dbReference>
<evidence type="ECO:0000313" key="16">
    <source>
        <dbReference type="Proteomes" id="UP000516446"/>
    </source>
</evidence>
<dbReference type="GO" id="GO:0004488">
    <property type="term" value="F:methylenetetrahydrofolate dehydrogenase (NADP+) activity"/>
    <property type="evidence" value="ECO:0007669"/>
    <property type="project" value="UniProtKB-UniRule"/>
</dbReference>
<evidence type="ECO:0000256" key="10">
    <source>
        <dbReference type="ARBA" id="ARBA00023167"/>
    </source>
</evidence>
<evidence type="ECO:0000313" key="15">
    <source>
        <dbReference type="EMBL" id="QNT64042.1"/>
    </source>
</evidence>
<dbReference type="PANTHER" id="PTHR48099:SF5">
    <property type="entry name" value="C-1-TETRAHYDROFOLATE SYNTHASE, CYTOPLASMIC"/>
    <property type="match status" value="1"/>
</dbReference>
<dbReference type="GO" id="GO:0009086">
    <property type="term" value="P:methionine biosynthetic process"/>
    <property type="evidence" value="ECO:0007669"/>
    <property type="project" value="UniProtKB-KW"/>
</dbReference>
<dbReference type="EC" id="3.5.4.9" evidence="12"/>
<dbReference type="HAMAP" id="MF_01576">
    <property type="entry name" value="THF_DHG_CYH"/>
    <property type="match status" value="1"/>
</dbReference>
<dbReference type="SUPFAM" id="SSF51735">
    <property type="entry name" value="NAD(P)-binding Rossmann-fold domains"/>
    <property type="match status" value="1"/>
</dbReference>
<keyword evidence="16" id="KW-1185">Reference proteome</keyword>
<evidence type="ECO:0000256" key="6">
    <source>
        <dbReference type="ARBA" id="ARBA00022801"/>
    </source>
</evidence>
<evidence type="ECO:0000259" key="13">
    <source>
        <dbReference type="Pfam" id="PF00763"/>
    </source>
</evidence>
<dbReference type="Pfam" id="PF02882">
    <property type="entry name" value="THF_DHG_CYH_C"/>
    <property type="match status" value="1"/>
</dbReference>
<comment type="catalytic activity">
    <reaction evidence="12">
        <text>(6R)-5,10-methylene-5,6,7,8-tetrahydrofolate + NADP(+) = (6R)-5,10-methenyltetrahydrofolate + NADPH</text>
        <dbReference type="Rhea" id="RHEA:22812"/>
        <dbReference type="ChEBI" id="CHEBI:15636"/>
        <dbReference type="ChEBI" id="CHEBI:57455"/>
        <dbReference type="ChEBI" id="CHEBI:57783"/>
        <dbReference type="ChEBI" id="CHEBI:58349"/>
        <dbReference type="EC" id="1.5.1.5"/>
    </reaction>
</comment>
<dbReference type="RefSeq" id="WP_006845762.1">
    <property type="nucleotide sequence ID" value="NZ_CP026847.1"/>
</dbReference>
<evidence type="ECO:0000256" key="3">
    <source>
        <dbReference type="ARBA" id="ARBA00022563"/>
    </source>
</evidence>
<dbReference type="Gene3D" id="3.40.50.10860">
    <property type="entry name" value="Leucine Dehydrogenase, chain A, domain 1"/>
    <property type="match status" value="1"/>
</dbReference>
<dbReference type="InterPro" id="IPR000672">
    <property type="entry name" value="THF_DH/CycHdrlase"/>
</dbReference>
<keyword evidence="9 12" id="KW-0368">Histidine biosynthesis</keyword>
<accession>A0A7H1MKQ6</accession>
<dbReference type="InterPro" id="IPR020631">
    <property type="entry name" value="THF_DH/CycHdrlase_NAD-bd_dom"/>
</dbReference>
<dbReference type="PROSITE" id="PS00767">
    <property type="entry name" value="THF_DHG_CYH_2"/>
    <property type="match status" value="1"/>
</dbReference>
<keyword evidence="6 12" id="KW-0378">Hydrolase</keyword>
<dbReference type="Gene3D" id="3.40.50.720">
    <property type="entry name" value="NAD(P)-binding Rossmann-like Domain"/>
    <property type="match status" value="1"/>
</dbReference>
<dbReference type="InterPro" id="IPR020630">
    <property type="entry name" value="THF_DH/CycHdrlase_cat_dom"/>
</dbReference>
<proteinExistence type="inferred from homology"/>
<keyword evidence="8 12" id="KW-0560">Oxidoreductase</keyword>
<dbReference type="GO" id="GO:0004477">
    <property type="term" value="F:methenyltetrahydrofolate cyclohydrolase activity"/>
    <property type="evidence" value="ECO:0007669"/>
    <property type="project" value="UniProtKB-UniRule"/>
</dbReference>
<dbReference type="InterPro" id="IPR020867">
    <property type="entry name" value="THF_DH/CycHdrlase_CS"/>
</dbReference>
<comment type="subunit">
    <text evidence="2 12">Homodimer.</text>
</comment>
<dbReference type="GO" id="GO:0035999">
    <property type="term" value="P:tetrahydrofolate interconversion"/>
    <property type="evidence" value="ECO:0007669"/>
    <property type="project" value="UniProtKB-UniRule"/>
</dbReference>
<dbReference type="AlphaFoldDB" id="A0A7H1MKQ6"/>
<dbReference type="PRINTS" id="PR00085">
    <property type="entry name" value="THFDHDRGNASE"/>
</dbReference>
<reference evidence="15 16" key="1">
    <citation type="submission" date="2019-08" db="EMBL/GenBank/DDBJ databases">
        <authorList>
            <person name="Chang H.C."/>
            <person name="Mun S.Y."/>
        </authorList>
    </citation>
    <scope>NUCLEOTIDE SEQUENCE [LARGE SCALE GENOMIC DNA]</scope>
    <source>
        <strain evidence="15 16">SK</strain>
    </source>
</reference>
<dbReference type="GO" id="GO:0006164">
    <property type="term" value="P:purine nucleotide biosynthetic process"/>
    <property type="evidence" value="ECO:0007669"/>
    <property type="project" value="UniProtKB-KW"/>
</dbReference>
<dbReference type="InterPro" id="IPR046346">
    <property type="entry name" value="Aminoacid_DH-like_N_sf"/>
</dbReference>
<dbReference type="CDD" id="cd01080">
    <property type="entry name" value="NAD_bind_m-THF_DH_Cyclohyd"/>
    <property type="match status" value="1"/>
</dbReference>
<comment type="similarity">
    <text evidence="12">Belongs to the tetrahydrofolate dehydrogenase/cyclohydrolase family.</text>
</comment>
<feature type="binding site" evidence="12">
    <location>
        <begin position="166"/>
        <end position="168"/>
    </location>
    <ligand>
        <name>NADP(+)</name>
        <dbReference type="ChEBI" id="CHEBI:58349"/>
    </ligand>
</feature>
<evidence type="ECO:0000256" key="8">
    <source>
        <dbReference type="ARBA" id="ARBA00023002"/>
    </source>
</evidence>
<dbReference type="GO" id="GO:0000105">
    <property type="term" value="P:L-histidine biosynthetic process"/>
    <property type="evidence" value="ECO:0007669"/>
    <property type="project" value="UniProtKB-KW"/>
</dbReference>
<dbReference type="EC" id="1.5.1.5" evidence="12"/>
<evidence type="ECO:0000256" key="7">
    <source>
        <dbReference type="ARBA" id="ARBA00022857"/>
    </source>
</evidence>
<dbReference type="PANTHER" id="PTHR48099">
    <property type="entry name" value="C-1-TETRAHYDROFOLATE SYNTHASE, CYTOPLASMIC-RELATED"/>
    <property type="match status" value="1"/>
</dbReference>
<evidence type="ECO:0000256" key="12">
    <source>
        <dbReference type="HAMAP-Rule" id="MF_01576"/>
    </source>
</evidence>
<evidence type="ECO:0000259" key="14">
    <source>
        <dbReference type="Pfam" id="PF02882"/>
    </source>
</evidence>
<keyword evidence="7 12" id="KW-0521">NADP</keyword>
<dbReference type="Proteomes" id="UP000516446">
    <property type="component" value="Chromosome"/>
</dbReference>
<evidence type="ECO:0000256" key="1">
    <source>
        <dbReference type="ARBA" id="ARBA00004777"/>
    </source>
</evidence>
<sequence length="289" mass="30890">MANIINGKEIAQQVRNEVTNQVQQLADQGIIPGLAVIIVGDDPASQIYVRNKEKAAAKAGINGQTISFPADVVEEDVLNKIQELNQDDTIDAILLQSPVPKQIDEQKMQSAIDPSKDVDGFNPLNIGKLFANRAGYYPIANTPKGIMRLLAETQVELSGKFIVILGRSILVGRPLFALLEAQNATVALLHRYTPDELRHNLLQQADVVIAATGVPGLVQGVDLKAGAVVIDVGITRLPDGHLTGDVDFTTAQEVASAITPVPGGVGPMTIATLLQTTVELAVQHHQMEL</sequence>
<dbReference type="FunFam" id="3.40.50.10860:FF:000005">
    <property type="entry name" value="C-1-tetrahydrofolate synthase, cytoplasmic, putative"/>
    <property type="match status" value="1"/>
</dbReference>
<feature type="binding site" evidence="12">
    <location>
        <position position="234"/>
    </location>
    <ligand>
        <name>NADP(+)</name>
        <dbReference type="ChEBI" id="CHEBI:58349"/>
    </ligand>
</feature>
<dbReference type="OMA" id="VCHILTK"/>
<comment type="caution">
    <text evidence="12">Lacks conserved residue(s) required for the propagation of feature annotation.</text>
</comment>
<name>A0A7H1MKQ6_9LACO</name>
<feature type="domain" description="Tetrahydrofolate dehydrogenase/cyclohydrolase catalytic" evidence="13">
    <location>
        <begin position="5"/>
        <end position="119"/>
    </location>
</feature>
<organism evidence="15 16">
    <name type="scientific">Weissella koreensis</name>
    <dbReference type="NCBI Taxonomy" id="165096"/>
    <lineage>
        <taxon>Bacteria</taxon>
        <taxon>Bacillati</taxon>
        <taxon>Bacillota</taxon>
        <taxon>Bacilli</taxon>
        <taxon>Lactobacillales</taxon>
        <taxon>Lactobacillaceae</taxon>
        <taxon>Weissella</taxon>
    </lineage>
</organism>
<evidence type="ECO:0000256" key="11">
    <source>
        <dbReference type="ARBA" id="ARBA00023268"/>
    </source>
</evidence>
<keyword evidence="4 12" id="KW-0028">Amino-acid biosynthesis</keyword>
<dbReference type="GO" id="GO:0005829">
    <property type="term" value="C:cytosol"/>
    <property type="evidence" value="ECO:0007669"/>
    <property type="project" value="TreeGrafter"/>
</dbReference>
<keyword evidence="3 12" id="KW-0554">One-carbon metabolism</keyword>
<evidence type="ECO:0000256" key="2">
    <source>
        <dbReference type="ARBA" id="ARBA00011738"/>
    </source>
</evidence>
<comment type="pathway">
    <text evidence="1 12">One-carbon metabolism; tetrahydrofolate interconversion.</text>
</comment>
<comment type="function">
    <text evidence="12">Catalyzes the oxidation of 5,10-methylenetetrahydrofolate to 5,10-methenyltetrahydrofolate and then the hydrolysis of 5,10-methenyltetrahydrofolate to 10-formyltetrahydrofolate.</text>
</comment>
<protein>
    <recommendedName>
        <fullName evidence="12">Bifunctional protein FolD</fullName>
    </recommendedName>
    <domain>
        <recommendedName>
            <fullName evidence="12">Methylenetetrahydrofolate dehydrogenase</fullName>
            <ecNumber evidence="12">1.5.1.5</ecNumber>
        </recommendedName>
    </domain>
    <domain>
        <recommendedName>
            <fullName evidence="12">Methenyltetrahydrofolate cyclohydrolase</fullName>
            <ecNumber evidence="12">3.5.4.9</ecNumber>
        </recommendedName>
    </domain>
</protein>
<evidence type="ECO:0000256" key="4">
    <source>
        <dbReference type="ARBA" id="ARBA00022605"/>
    </source>
</evidence>
<keyword evidence="10 12" id="KW-0486">Methionine biosynthesis</keyword>
<dbReference type="EMBL" id="CP043431">
    <property type="protein sequence ID" value="QNT64042.1"/>
    <property type="molecule type" value="Genomic_DNA"/>
</dbReference>
<comment type="catalytic activity">
    <reaction evidence="12">
        <text>(6R)-5,10-methenyltetrahydrofolate + H2O = (6R)-10-formyltetrahydrofolate + H(+)</text>
        <dbReference type="Rhea" id="RHEA:23700"/>
        <dbReference type="ChEBI" id="CHEBI:15377"/>
        <dbReference type="ChEBI" id="CHEBI:15378"/>
        <dbReference type="ChEBI" id="CHEBI:57455"/>
        <dbReference type="ChEBI" id="CHEBI:195366"/>
        <dbReference type="EC" id="3.5.4.9"/>
    </reaction>
</comment>
<dbReference type="UniPathway" id="UPA00193"/>
<evidence type="ECO:0000256" key="9">
    <source>
        <dbReference type="ARBA" id="ARBA00023102"/>
    </source>
</evidence>
<dbReference type="Pfam" id="PF00763">
    <property type="entry name" value="THF_DHG_CYH"/>
    <property type="match status" value="1"/>
</dbReference>
<feature type="domain" description="Tetrahydrofolate dehydrogenase/cyclohydrolase NAD(P)-binding" evidence="14">
    <location>
        <begin position="141"/>
        <end position="284"/>
    </location>
</feature>